<proteinExistence type="predicted"/>
<dbReference type="EMBL" id="CAJGYM010000279">
    <property type="protein sequence ID" value="CAD6200268.1"/>
    <property type="molecule type" value="Genomic_DNA"/>
</dbReference>
<evidence type="ECO:0000256" key="1">
    <source>
        <dbReference type="SAM" id="MobiDB-lite"/>
    </source>
</evidence>
<reference evidence="2" key="1">
    <citation type="submission" date="2020-10" db="EMBL/GenBank/DDBJ databases">
        <authorList>
            <person name="Kikuchi T."/>
        </authorList>
    </citation>
    <scope>NUCLEOTIDE SEQUENCE</scope>
    <source>
        <strain evidence="2">NKZ352</strain>
    </source>
</reference>
<gene>
    <name evidence="2" type="ORF">CAUJ_LOCUS16165</name>
</gene>
<protein>
    <submittedName>
        <fullName evidence="2">Uncharacterized protein</fullName>
    </submittedName>
</protein>
<keyword evidence="3" id="KW-1185">Reference proteome</keyword>
<name>A0A8S1HUM6_9PELO</name>
<feature type="compositionally biased region" description="Basic and acidic residues" evidence="1">
    <location>
        <begin position="22"/>
        <end position="45"/>
    </location>
</feature>
<feature type="region of interest" description="Disordered" evidence="1">
    <location>
        <begin position="1"/>
        <end position="45"/>
    </location>
</feature>
<sequence>MLSPAMLKVSLSRRCSHQPPGYEDKRCLRKSSDEEEVHYTTERRRSTSSIIVIDPADQAKLNRRCSSTKQQPFRPRQVSRVACVGGKATRRGFRHSCSLSHVWQPVDR</sequence>
<organism evidence="2 3">
    <name type="scientific">Caenorhabditis auriculariae</name>
    <dbReference type="NCBI Taxonomy" id="2777116"/>
    <lineage>
        <taxon>Eukaryota</taxon>
        <taxon>Metazoa</taxon>
        <taxon>Ecdysozoa</taxon>
        <taxon>Nematoda</taxon>
        <taxon>Chromadorea</taxon>
        <taxon>Rhabditida</taxon>
        <taxon>Rhabditina</taxon>
        <taxon>Rhabditomorpha</taxon>
        <taxon>Rhabditoidea</taxon>
        <taxon>Rhabditidae</taxon>
        <taxon>Peloderinae</taxon>
        <taxon>Caenorhabditis</taxon>
    </lineage>
</organism>
<dbReference type="AlphaFoldDB" id="A0A8S1HUM6"/>
<accession>A0A8S1HUM6</accession>
<dbReference type="Proteomes" id="UP000835052">
    <property type="component" value="Unassembled WGS sequence"/>
</dbReference>
<evidence type="ECO:0000313" key="3">
    <source>
        <dbReference type="Proteomes" id="UP000835052"/>
    </source>
</evidence>
<comment type="caution">
    <text evidence="2">The sequence shown here is derived from an EMBL/GenBank/DDBJ whole genome shotgun (WGS) entry which is preliminary data.</text>
</comment>
<evidence type="ECO:0000313" key="2">
    <source>
        <dbReference type="EMBL" id="CAD6200268.1"/>
    </source>
</evidence>